<reference evidence="7 8" key="1">
    <citation type="submission" date="2021-04" db="EMBL/GenBank/DDBJ databases">
        <title>Metabacillus sp. strain KIGAM252 whole genome sequence.</title>
        <authorList>
            <person name="Seo M.-J."/>
            <person name="Cho E.-S."/>
            <person name="Hwang C.Y."/>
            <person name="Yoon D.J."/>
        </authorList>
    </citation>
    <scope>NUCLEOTIDE SEQUENCE [LARGE SCALE GENOMIC DNA]</scope>
    <source>
        <strain evidence="7 8">KIGAM252</strain>
    </source>
</reference>
<comment type="similarity">
    <text evidence="1">Belongs to the GppA/Ppx family.</text>
</comment>
<dbReference type="InterPro" id="IPR043129">
    <property type="entry name" value="ATPase_NBD"/>
</dbReference>
<dbReference type="Pfam" id="PF21447">
    <property type="entry name" value="Ppx-GppA_III"/>
    <property type="match status" value="1"/>
</dbReference>
<gene>
    <name evidence="7" type="primary">ppx</name>
    <name evidence="7" type="ORF">J9317_07745</name>
</gene>
<evidence type="ECO:0000256" key="3">
    <source>
        <dbReference type="ARBA" id="ARBA00022801"/>
    </source>
</evidence>
<dbReference type="InterPro" id="IPR048950">
    <property type="entry name" value="Ppx_GppA_C"/>
</dbReference>
<organism evidence="7 8">
    <name type="scientific">Metabacillus flavus</name>
    <dbReference type="NCBI Taxonomy" id="2823519"/>
    <lineage>
        <taxon>Bacteria</taxon>
        <taxon>Bacillati</taxon>
        <taxon>Bacillota</taxon>
        <taxon>Bacilli</taxon>
        <taxon>Bacillales</taxon>
        <taxon>Bacillaceae</taxon>
        <taxon>Metabacillus</taxon>
    </lineage>
</organism>
<proteinExistence type="inferred from homology"/>
<dbReference type="PANTHER" id="PTHR30005">
    <property type="entry name" value="EXOPOLYPHOSPHATASE"/>
    <property type="match status" value="1"/>
</dbReference>
<keyword evidence="8" id="KW-1185">Reference proteome</keyword>
<comment type="catalytic activity">
    <reaction evidence="4">
        <text>[phosphate](n) + H2O = [phosphate](n-1) + phosphate + H(+)</text>
        <dbReference type="Rhea" id="RHEA:21528"/>
        <dbReference type="Rhea" id="RHEA-COMP:9859"/>
        <dbReference type="Rhea" id="RHEA-COMP:14279"/>
        <dbReference type="ChEBI" id="CHEBI:15377"/>
        <dbReference type="ChEBI" id="CHEBI:15378"/>
        <dbReference type="ChEBI" id="CHEBI:16838"/>
        <dbReference type="ChEBI" id="CHEBI:43474"/>
        <dbReference type="EC" id="3.6.1.11"/>
    </reaction>
</comment>
<dbReference type="EC" id="3.6.1.11" evidence="2"/>
<dbReference type="PANTHER" id="PTHR30005:SF0">
    <property type="entry name" value="RETROGRADE REGULATION PROTEIN 2"/>
    <property type="match status" value="1"/>
</dbReference>
<evidence type="ECO:0000259" key="5">
    <source>
        <dbReference type="Pfam" id="PF02541"/>
    </source>
</evidence>
<evidence type="ECO:0000256" key="1">
    <source>
        <dbReference type="ARBA" id="ARBA00007125"/>
    </source>
</evidence>
<accession>A0ABS5LDI8</accession>
<dbReference type="GO" id="GO:0004309">
    <property type="term" value="F:exopolyphosphatase activity"/>
    <property type="evidence" value="ECO:0007669"/>
    <property type="project" value="UniProtKB-EC"/>
</dbReference>
<dbReference type="Pfam" id="PF02541">
    <property type="entry name" value="Ppx-GppA"/>
    <property type="match status" value="1"/>
</dbReference>
<sequence length="512" mass="58921">MEKEKFAIVDIGSNTMRLVIYERDKSGRLKEIENVKAVARLRNYLNEENVLEEEGIKKMLDTLKSFQEVSRHHQMKNVHTVATATVRQAVNKDEILERAEKETDFSIRLLSEYEEAYYGYLAVVNSTSIKNGITIDIGGGSTEITLFENRELKEYHSFPFGALSLRKKFVSEELPDEKESIRLTAYIKEQLQTLPWLKDNRLPVIGIGGSARNLVQVDQALKEYPFAGVHQYEMTPQDMKNVLTYLKSQTFEDLQRVDGLSKDRADLIIPAGMVFQVLCSQVQADRFIMSRKGLRDGVFFEDLSREYGISAYPNVVEESFYEMATDFHIDLNHVIPVTNMVFDFVRLLENHALVSYSEEELTDLKRGAFVFNLGQYIDSESSSKHTFYLLANRTIDGMTHKERLKTALIASFVSKASLKQYLEPFQDWFTKDEQKNIRTSGAILKFIYSFNSTKRNIVDSLDLAINDGVLTVHAYCSADWGPEAYQAEKHKKHVEKLFRMPVEIVFSYSERV</sequence>
<feature type="domain" description="Ppx/GppA phosphatase N-terminal" evidence="5">
    <location>
        <begin position="22"/>
        <end position="305"/>
    </location>
</feature>
<evidence type="ECO:0000313" key="7">
    <source>
        <dbReference type="EMBL" id="MBS2968648.1"/>
    </source>
</evidence>
<dbReference type="Gene3D" id="3.30.420.150">
    <property type="entry name" value="Exopolyphosphatase. Domain 2"/>
    <property type="match status" value="1"/>
</dbReference>
<dbReference type="Gene3D" id="3.30.420.40">
    <property type="match status" value="1"/>
</dbReference>
<dbReference type="InterPro" id="IPR003695">
    <property type="entry name" value="Ppx_GppA_N"/>
</dbReference>
<evidence type="ECO:0000256" key="4">
    <source>
        <dbReference type="ARBA" id="ARBA00047607"/>
    </source>
</evidence>
<dbReference type="NCBIfam" id="TIGR03706">
    <property type="entry name" value="exo_poly_only"/>
    <property type="match status" value="1"/>
</dbReference>
<evidence type="ECO:0000259" key="6">
    <source>
        <dbReference type="Pfam" id="PF21447"/>
    </source>
</evidence>
<evidence type="ECO:0000256" key="2">
    <source>
        <dbReference type="ARBA" id="ARBA00012451"/>
    </source>
</evidence>
<dbReference type="InterPro" id="IPR022371">
    <property type="entry name" value="Exopolyphosphatase"/>
</dbReference>
<dbReference type="CDD" id="cd24052">
    <property type="entry name" value="ASKHA_NBD_HpPPX-GppA-like"/>
    <property type="match status" value="1"/>
</dbReference>
<dbReference type="Gene3D" id="1.10.3210.10">
    <property type="entry name" value="Hypothetical protein af1432"/>
    <property type="match status" value="1"/>
</dbReference>
<dbReference type="SUPFAM" id="SSF109604">
    <property type="entry name" value="HD-domain/PDEase-like"/>
    <property type="match status" value="1"/>
</dbReference>
<dbReference type="RefSeq" id="WP_211557629.1">
    <property type="nucleotide sequence ID" value="NZ_JAGVRK010000001.1"/>
</dbReference>
<keyword evidence="3 7" id="KW-0378">Hydrolase</keyword>
<name>A0ABS5LDI8_9BACI</name>
<dbReference type="Proteomes" id="UP000682403">
    <property type="component" value="Unassembled WGS sequence"/>
</dbReference>
<evidence type="ECO:0000313" key="8">
    <source>
        <dbReference type="Proteomes" id="UP000682403"/>
    </source>
</evidence>
<protein>
    <recommendedName>
        <fullName evidence="2">exopolyphosphatase</fullName>
        <ecNumber evidence="2">3.6.1.11</ecNumber>
    </recommendedName>
</protein>
<feature type="domain" description="Ppx/GppA phosphatase C-terminal" evidence="6">
    <location>
        <begin position="318"/>
        <end position="445"/>
    </location>
</feature>
<dbReference type="EMBL" id="JAGVRK010000001">
    <property type="protein sequence ID" value="MBS2968648.1"/>
    <property type="molecule type" value="Genomic_DNA"/>
</dbReference>
<dbReference type="InterPro" id="IPR050273">
    <property type="entry name" value="GppA/Ppx_hydrolase"/>
</dbReference>
<comment type="caution">
    <text evidence="7">The sequence shown here is derived from an EMBL/GenBank/DDBJ whole genome shotgun (WGS) entry which is preliminary data.</text>
</comment>
<dbReference type="SUPFAM" id="SSF53067">
    <property type="entry name" value="Actin-like ATPase domain"/>
    <property type="match status" value="2"/>
</dbReference>